<keyword evidence="1" id="KW-1133">Transmembrane helix</keyword>
<evidence type="ECO:0000313" key="3">
    <source>
        <dbReference type="Proteomes" id="UP001054945"/>
    </source>
</evidence>
<feature type="transmembrane region" description="Helical" evidence="1">
    <location>
        <begin position="54"/>
        <end position="72"/>
    </location>
</feature>
<name>A0AAV4M823_CAEEX</name>
<accession>A0AAV4M823</accession>
<keyword evidence="1" id="KW-0812">Transmembrane</keyword>
<dbReference type="Proteomes" id="UP001054945">
    <property type="component" value="Unassembled WGS sequence"/>
</dbReference>
<keyword evidence="1" id="KW-0472">Membrane</keyword>
<keyword evidence="3" id="KW-1185">Reference proteome</keyword>
<evidence type="ECO:0000313" key="2">
    <source>
        <dbReference type="EMBL" id="GIX66974.1"/>
    </source>
</evidence>
<gene>
    <name evidence="2" type="ORF">CEXT_561251</name>
</gene>
<dbReference type="AlphaFoldDB" id="A0AAV4M823"/>
<reference evidence="2 3" key="1">
    <citation type="submission" date="2021-06" db="EMBL/GenBank/DDBJ databases">
        <title>Caerostris extrusa draft genome.</title>
        <authorList>
            <person name="Kono N."/>
            <person name="Arakawa K."/>
        </authorList>
    </citation>
    <scope>NUCLEOTIDE SEQUENCE [LARGE SCALE GENOMIC DNA]</scope>
</reference>
<sequence length="76" mass="8613">MFVEAHIIISEKSAKPHSSSVQLLHDNAAWTEEAEARSRRGLVWFATCHKITDLVYANLFALLAAFFWPLMLQPEG</sequence>
<comment type="caution">
    <text evidence="2">The sequence shown here is derived from an EMBL/GenBank/DDBJ whole genome shotgun (WGS) entry which is preliminary data.</text>
</comment>
<organism evidence="2 3">
    <name type="scientific">Caerostris extrusa</name>
    <name type="common">Bark spider</name>
    <name type="synonym">Caerostris bankana</name>
    <dbReference type="NCBI Taxonomy" id="172846"/>
    <lineage>
        <taxon>Eukaryota</taxon>
        <taxon>Metazoa</taxon>
        <taxon>Ecdysozoa</taxon>
        <taxon>Arthropoda</taxon>
        <taxon>Chelicerata</taxon>
        <taxon>Arachnida</taxon>
        <taxon>Araneae</taxon>
        <taxon>Araneomorphae</taxon>
        <taxon>Entelegynae</taxon>
        <taxon>Araneoidea</taxon>
        <taxon>Araneidae</taxon>
        <taxon>Caerostris</taxon>
    </lineage>
</organism>
<dbReference type="EMBL" id="BPLR01001841">
    <property type="protein sequence ID" value="GIX66974.1"/>
    <property type="molecule type" value="Genomic_DNA"/>
</dbReference>
<protein>
    <submittedName>
        <fullName evidence="2">Uncharacterized protein</fullName>
    </submittedName>
</protein>
<proteinExistence type="predicted"/>
<evidence type="ECO:0000256" key="1">
    <source>
        <dbReference type="SAM" id="Phobius"/>
    </source>
</evidence>